<protein>
    <submittedName>
        <fullName evidence="1">Uncharacterized protein</fullName>
    </submittedName>
</protein>
<sequence>KVWQGDAPVLSSTCSYLQGDAFPEPQNIKPEEPLRTTSSHPLILLMGKWRTGLCSGLPKNRKMSL</sequence>
<dbReference type="Proteomes" id="UP001266305">
    <property type="component" value="Unassembled WGS sequence"/>
</dbReference>
<proteinExistence type="predicted"/>
<name>A0ABQ9TKB1_SAGOE</name>
<comment type="caution">
    <text evidence="1">The sequence shown here is derived from an EMBL/GenBank/DDBJ whole genome shotgun (WGS) entry which is preliminary data.</text>
</comment>
<feature type="non-terminal residue" evidence="1">
    <location>
        <position position="1"/>
    </location>
</feature>
<organism evidence="1 2">
    <name type="scientific">Saguinus oedipus</name>
    <name type="common">Cotton-top tamarin</name>
    <name type="synonym">Oedipomidas oedipus</name>
    <dbReference type="NCBI Taxonomy" id="9490"/>
    <lineage>
        <taxon>Eukaryota</taxon>
        <taxon>Metazoa</taxon>
        <taxon>Chordata</taxon>
        <taxon>Craniata</taxon>
        <taxon>Vertebrata</taxon>
        <taxon>Euteleostomi</taxon>
        <taxon>Mammalia</taxon>
        <taxon>Eutheria</taxon>
        <taxon>Euarchontoglires</taxon>
        <taxon>Primates</taxon>
        <taxon>Haplorrhini</taxon>
        <taxon>Platyrrhini</taxon>
        <taxon>Cebidae</taxon>
        <taxon>Callitrichinae</taxon>
        <taxon>Saguinus</taxon>
    </lineage>
</organism>
<keyword evidence="2" id="KW-1185">Reference proteome</keyword>
<reference evidence="1 2" key="1">
    <citation type="submission" date="2023-05" db="EMBL/GenBank/DDBJ databases">
        <title>B98-5 Cell Line De Novo Hybrid Assembly: An Optical Mapping Approach.</title>
        <authorList>
            <person name="Kananen K."/>
            <person name="Auerbach J.A."/>
            <person name="Kautto E."/>
            <person name="Blachly J.S."/>
        </authorList>
    </citation>
    <scope>NUCLEOTIDE SEQUENCE [LARGE SCALE GENOMIC DNA]</scope>
    <source>
        <strain evidence="1">B95-8</strain>
        <tissue evidence="1">Cell line</tissue>
    </source>
</reference>
<evidence type="ECO:0000313" key="1">
    <source>
        <dbReference type="EMBL" id="KAK2085201.1"/>
    </source>
</evidence>
<accession>A0ABQ9TKB1</accession>
<evidence type="ECO:0000313" key="2">
    <source>
        <dbReference type="Proteomes" id="UP001266305"/>
    </source>
</evidence>
<gene>
    <name evidence="1" type="ORF">P7K49_036501</name>
</gene>
<dbReference type="EMBL" id="JASSZA010000021">
    <property type="protein sequence ID" value="KAK2085201.1"/>
    <property type="molecule type" value="Genomic_DNA"/>
</dbReference>